<evidence type="ECO:0000313" key="8">
    <source>
        <dbReference type="Proteomes" id="UP001430356"/>
    </source>
</evidence>
<name>A0AAW0EV13_9TRYP</name>
<evidence type="ECO:0000256" key="5">
    <source>
        <dbReference type="SAM" id="MobiDB-lite"/>
    </source>
</evidence>
<dbReference type="GO" id="GO:0000502">
    <property type="term" value="C:proteasome complex"/>
    <property type="evidence" value="ECO:0007669"/>
    <property type="project" value="UniProtKB-KW"/>
</dbReference>
<keyword evidence="8" id="KW-1185">Reference proteome</keyword>
<comment type="function">
    <text evidence="3">Component of the lid subcomplex of the 26S proteasome, a multiprotein complex involved in the ATP-dependent degradation of ubiquitinated proteins. In the complex, rpn-6.2 is required for proteasome assembly.</text>
</comment>
<dbReference type="Pfam" id="PF18055">
    <property type="entry name" value="RPN6_N"/>
    <property type="match status" value="1"/>
</dbReference>
<comment type="similarity">
    <text evidence="1">Belongs to the proteasome subunit S9 family.</text>
</comment>
<evidence type="ECO:0000259" key="6">
    <source>
        <dbReference type="PROSITE" id="PS50250"/>
    </source>
</evidence>
<dbReference type="FunFam" id="1.25.40.570:FF:000019">
    <property type="entry name" value="Proteasome regulatory non-ATPase subunit 6"/>
    <property type="match status" value="1"/>
</dbReference>
<reference evidence="7 8" key="1">
    <citation type="journal article" date="2021" name="MBio">
        <title>A New Model Trypanosomatid, Novymonas esmeraldas: Genomic Perception of Its 'Candidatus Pandoraea novymonadis' Endosymbiont.</title>
        <authorList>
            <person name="Zakharova A."/>
            <person name="Saura A."/>
            <person name="Butenko A."/>
            <person name="Podesvova L."/>
            <person name="Warmusova S."/>
            <person name="Kostygov A.Y."/>
            <person name="Nenarokova A."/>
            <person name="Lukes J."/>
            <person name="Opperdoes F.R."/>
            <person name="Yurchenko V."/>
        </authorList>
    </citation>
    <scope>NUCLEOTIDE SEQUENCE [LARGE SCALE GENOMIC DNA]</scope>
    <source>
        <strain evidence="7 8">E262AT.01</strain>
    </source>
</reference>
<dbReference type="Proteomes" id="UP001430356">
    <property type="component" value="Unassembled WGS sequence"/>
</dbReference>
<dbReference type="InterPro" id="IPR040773">
    <property type="entry name" value="Rpn6_N"/>
</dbReference>
<dbReference type="AlphaFoldDB" id="A0AAW0EV13"/>
<dbReference type="PANTHER" id="PTHR10678">
    <property type="entry name" value="26S PROTEASOME NON-ATPASE REGULATORY SUBUNIT 11/COP9 SIGNALOSOME COMPLEX SUBUNIT 2"/>
    <property type="match status" value="1"/>
</dbReference>
<evidence type="ECO:0000256" key="2">
    <source>
        <dbReference type="ARBA" id="ARBA00022942"/>
    </source>
</evidence>
<protein>
    <recommendedName>
        <fullName evidence="4">Probable 26S proteasome regulatory subunit rpn-6.2</fullName>
    </recommendedName>
</protein>
<evidence type="ECO:0000256" key="1">
    <source>
        <dbReference type="ARBA" id="ARBA00007454"/>
    </source>
</evidence>
<dbReference type="PROSITE" id="PS50250">
    <property type="entry name" value="PCI"/>
    <property type="match status" value="1"/>
</dbReference>
<dbReference type="SMART" id="SM00088">
    <property type="entry name" value="PINT"/>
    <property type="match status" value="1"/>
</dbReference>
<organism evidence="7 8">
    <name type="scientific">Novymonas esmeraldas</name>
    <dbReference type="NCBI Taxonomy" id="1808958"/>
    <lineage>
        <taxon>Eukaryota</taxon>
        <taxon>Discoba</taxon>
        <taxon>Euglenozoa</taxon>
        <taxon>Kinetoplastea</taxon>
        <taxon>Metakinetoplastina</taxon>
        <taxon>Trypanosomatida</taxon>
        <taxon>Trypanosomatidae</taxon>
        <taxon>Novymonas</taxon>
    </lineage>
</organism>
<sequence length="539" mass="58782">MVAGDAVDCAAVLEAAEEHYSKGDRTTARQLLQSIVVAETAADDGEAIRAKEQAVYRLAELLSAAQDGDAVIALLSDVRPFFQVLPKAKTTKMVRKLFDHTALCGVPLSQQEAVCLGTVEWARQERRTFLRHRLQLRYVEVLFAESRRHDALAALSTLLREVRRLDDRTLLLDIYLLESKLFYAVMDTQKARAALVSARTTANSIYCPPLSQAEIDLQSGVLHAEEKDHKTAYSYLYEAFEGFHQLGDQARQARRSLRYMLLSKIATDSPDELATLLSSKSVLEYKGSDVDALRGIAEAYNRQDTHLFNRILSRCRAESEESGAATSDTDLLSDEVVRRQVNDMYNTLLERHLLKVVSPYNRVQITYVSGLLKLSATVVEQKLSQLILDRKLRGIVDQQHRCLILFDDPAADASSGGGGDAAAAGGGGGGADGFYENAADAASAAARTPTTLYHDALAAIDGYNTLVTALFDKVGGKFDALVEENIAKHKGAKAKEAEEEESRRSKRGGGLSRVVKDAAGKGGKSDGSSGKGKGAEKRR</sequence>
<keyword evidence="2 7" id="KW-0647">Proteasome</keyword>
<dbReference type="SMART" id="SM00753">
    <property type="entry name" value="PAM"/>
    <property type="match status" value="1"/>
</dbReference>
<gene>
    <name evidence="7" type="ORF">NESM_000707600</name>
</gene>
<dbReference type="InterPro" id="IPR036390">
    <property type="entry name" value="WH_DNA-bd_sf"/>
</dbReference>
<proteinExistence type="inferred from homology"/>
<accession>A0AAW0EV13</accession>
<dbReference type="SUPFAM" id="SSF46785">
    <property type="entry name" value="Winged helix' DNA-binding domain"/>
    <property type="match status" value="1"/>
</dbReference>
<evidence type="ECO:0000256" key="3">
    <source>
        <dbReference type="ARBA" id="ARBA00056935"/>
    </source>
</evidence>
<feature type="region of interest" description="Disordered" evidence="5">
    <location>
        <begin position="489"/>
        <end position="539"/>
    </location>
</feature>
<dbReference type="Pfam" id="PF01399">
    <property type="entry name" value="PCI"/>
    <property type="match status" value="1"/>
</dbReference>
<comment type="caution">
    <text evidence="7">The sequence shown here is derived from an EMBL/GenBank/DDBJ whole genome shotgun (WGS) entry which is preliminary data.</text>
</comment>
<feature type="domain" description="PCI" evidence="6">
    <location>
        <begin position="225"/>
        <end position="410"/>
    </location>
</feature>
<dbReference type="InterPro" id="IPR000717">
    <property type="entry name" value="PCI_dom"/>
</dbReference>
<dbReference type="EMBL" id="JAECZO010000111">
    <property type="protein sequence ID" value="KAK7197574.1"/>
    <property type="molecule type" value="Genomic_DNA"/>
</dbReference>
<evidence type="ECO:0000256" key="4">
    <source>
        <dbReference type="ARBA" id="ARBA00069091"/>
    </source>
</evidence>
<dbReference type="InterPro" id="IPR050871">
    <property type="entry name" value="26S_Proteasome/COP9_Components"/>
</dbReference>
<evidence type="ECO:0000313" key="7">
    <source>
        <dbReference type="EMBL" id="KAK7197574.1"/>
    </source>
</evidence>
<dbReference type="Gene3D" id="1.25.40.570">
    <property type="match status" value="1"/>
</dbReference>